<sequence length="144" mass="15931">MLPFPHSSSYLISLPRRRLQPGLLDARPILVRHVFIPFPVYIIHPRLPCGPFLADQPIPSTLIPPGSPLTGHQTAPPVHSPTPTLYNEHPRQNITTNAPHHPTSIRRSRCGTDIPLPSDPALPQTASAHRFARHYPLLPSGCQL</sequence>
<dbReference type="AlphaFoldDB" id="A0A5C3NGI2"/>
<reference evidence="1 2" key="1">
    <citation type="journal article" date="2019" name="Nat. Ecol. Evol.">
        <title>Megaphylogeny resolves global patterns of mushroom evolution.</title>
        <authorList>
            <person name="Varga T."/>
            <person name="Krizsan K."/>
            <person name="Foldi C."/>
            <person name="Dima B."/>
            <person name="Sanchez-Garcia M."/>
            <person name="Sanchez-Ramirez S."/>
            <person name="Szollosi G.J."/>
            <person name="Szarkandi J.G."/>
            <person name="Papp V."/>
            <person name="Albert L."/>
            <person name="Andreopoulos W."/>
            <person name="Angelini C."/>
            <person name="Antonin V."/>
            <person name="Barry K.W."/>
            <person name="Bougher N.L."/>
            <person name="Buchanan P."/>
            <person name="Buyck B."/>
            <person name="Bense V."/>
            <person name="Catcheside P."/>
            <person name="Chovatia M."/>
            <person name="Cooper J."/>
            <person name="Damon W."/>
            <person name="Desjardin D."/>
            <person name="Finy P."/>
            <person name="Geml J."/>
            <person name="Haridas S."/>
            <person name="Hughes K."/>
            <person name="Justo A."/>
            <person name="Karasinski D."/>
            <person name="Kautmanova I."/>
            <person name="Kiss B."/>
            <person name="Kocsube S."/>
            <person name="Kotiranta H."/>
            <person name="LaButti K.M."/>
            <person name="Lechner B.E."/>
            <person name="Liimatainen K."/>
            <person name="Lipzen A."/>
            <person name="Lukacs Z."/>
            <person name="Mihaltcheva S."/>
            <person name="Morgado L.N."/>
            <person name="Niskanen T."/>
            <person name="Noordeloos M.E."/>
            <person name="Ohm R.A."/>
            <person name="Ortiz-Santana B."/>
            <person name="Ovrebo C."/>
            <person name="Racz N."/>
            <person name="Riley R."/>
            <person name="Savchenko A."/>
            <person name="Shiryaev A."/>
            <person name="Soop K."/>
            <person name="Spirin V."/>
            <person name="Szebenyi C."/>
            <person name="Tomsovsky M."/>
            <person name="Tulloss R.E."/>
            <person name="Uehling J."/>
            <person name="Grigoriev I.V."/>
            <person name="Vagvolgyi C."/>
            <person name="Papp T."/>
            <person name="Martin F.M."/>
            <person name="Miettinen O."/>
            <person name="Hibbett D.S."/>
            <person name="Nagy L.G."/>
        </authorList>
    </citation>
    <scope>NUCLEOTIDE SEQUENCE [LARGE SCALE GENOMIC DNA]</scope>
    <source>
        <strain evidence="1 2">OMC1185</strain>
    </source>
</reference>
<protein>
    <submittedName>
        <fullName evidence="1">Uncharacterized protein</fullName>
    </submittedName>
</protein>
<keyword evidence="2" id="KW-1185">Reference proteome</keyword>
<organism evidence="1 2">
    <name type="scientific">Heliocybe sulcata</name>
    <dbReference type="NCBI Taxonomy" id="5364"/>
    <lineage>
        <taxon>Eukaryota</taxon>
        <taxon>Fungi</taxon>
        <taxon>Dikarya</taxon>
        <taxon>Basidiomycota</taxon>
        <taxon>Agaricomycotina</taxon>
        <taxon>Agaricomycetes</taxon>
        <taxon>Gloeophyllales</taxon>
        <taxon>Gloeophyllaceae</taxon>
        <taxon>Heliocybe</taxon>
    </lineage>
</organism>
<dbReference type="EMBL" id="ML213503">
    <property type="protein sequence ID" value="TFK56450.1"/>
    <property type="molecule type" value="Genomic_DNA"/>
</dbReference>
<accession>A0A5C3NGI2</accession>
<dbReference type="Proteomes" id="UP000305948">
    <property type="component" value="Unassembled WGS sequence"/>
</dbReference>
<gene>
    <name evidence="1" type="ORF">OE88DRAFT_17265</name>
</gene>
<name>A0A5C3NGI2_9AGAM</name>
<evidence type="ECO:0000313" key="1">
    <source>
        <dbReference type="EMBL" id="TFK56450.1"/>
    </source>
</evidence>
<evidence type="ECO:0000313" key="2">
    <source>
        <dbReference type="Proteomes" id="UP000305948"/>
    </source>
</evidence>
<proteinExistence type="predicted"/>